<dbReference type="PANTHER" id="PTHR34702:SF1">
    <property type="entry name" value="NA(+)_H(+) ANTIPORTER SUBUNIT F"/>
    <property type="match status" value="1"/>
</dbReference>
<evidence type="ECO:0000256" key="1">
    <source>
        <dbReference type="ARBA" id="ARBA00004651"/>
    </source>
</evidence>
<feature type="transmembrane region" description="Helical" evidence="8">
    <location>
        <begin position="33"/>
        <end position="53"/>
    </location>
</feature>
<evidence type="ECO:0000313" key="9">
    <source>
        <dbReference type="EMBL" id="KGE71679.1"/>
    </source>
</evidence>
<dbReference type="Proteomes" id="UP000029692">
    <property type="component" value="Unassembled WGS sequence"/>
</dbReference>
<evidence type="ECO:0000256" key="7">
    <source>
        <dbReference type="ARBA" id="ARBA00023136"/>
    </source>
</evidence>
<dbReference type="RefSeq" id="WP_037548112.1">
    <property type="nucleotide sequence ID" value="NZ_JNUP01000065.1"/>
</dbReference>
<dbReference type="GO" id="GO:0015385">
    <property type="term" value="F:sodium:proton antiporter activity"/>
    <property type="evidence" value="ECO:0007669"/>
    <property type="project" value="TreeGrafter"/>
</dbReference>
<dbReference type="InterPro" id="IPR007208">
    <property type="entry name" value="MrpF/PhaF-like"/>
</dbReference>
<evidence type="ECO:0000313" key="10">
    <source>
        <dbReference type="Proteomes" id="UP000029692"/>
    </source>
</evidence>
<dbReference type="OrthoDB" id="370691at2"/>
<keyword evidence="5 8" id="KW-0812">Transmembrane</keyword>
<keyword evidence="10" id="KW-1185">Reference proteome</keyword>
<dbReference type="PANTHER" id="PTHR34702">
    <property type="entry name" value="NA(+)/H(+) ANTIPORTER SUBUNIT F1"/>
    <property type="match status" value="1"/>
</dbReference>
<evidence type="ECO:0000256" key="8">
    <source>
        <dbReference type="SAM" id="Phobius"/>
    </source>
</evidence>
<evidence type="ECO:0000256" key="2">
    <source>
        <dbReference type="ARBA" id="ARBA00009212"/>
    </source>
</evidence>
<dbReference type="eggNOG" id="COG2212">
    <property type="taxonomic scope" value="Bacteria"/>
</dbReference>
<reference evidence="9 10" key="1">
    <citation type="submission" date="2014-05" db="EMBL/GenBank/DDBJ databases">
        <title>De novo Genome Sequence of Spirocheata sp.</title>
        <authorList>
            <person name="Shivani Y."/>
            <person name="Subhash Y."/>
            <person name="Tushar L."/>
            <person name="Sasikala C."/>
            <person name="Ramana C.V."/>
        </authorList>
    </citation>
    <scope>NUCLEOTIDE SEQUENCE [LARGE SCALE GENOMIC DNA]</scope>
    <source>
        <strain evidence="9 10">JC230</strain>
    </source>
</reference>
<keyword evidence="4" id="KW-1003">Cell membrane</keyword>
<dbReference type="STRING" id="1480694.DC28_10475"/>
<comment type="subcellular location">
    <subcellularLocation>
        <location evidence="1">Cell membrane</location>
        <topology evidence="1">Multi-pass membrane protein</topology>
    </subcellularLocation>
</comment>
<evidence type="ECO:0000256" key="6">
    <source>
        <dbReference type="ARBA" id="ARBA00022989"/>
    </source>
</evidence>
<dbReference type="EMBL" id="JNUP01000065">
    <property type="protein sequence ID" value="KGE71679.1"/>
    <property type="molecule type" value="Genomic_DNA"/>
</dbReference>
<sequence>MREFMLEAMQWILAGASAAVFIRLIIGPTGADRLVALNILSGLALAFLVTRGVAQGRALYLDVALVYDIFGFLGFLAIARFLKDKISDEDGSA</sequence>
<proteinExistence type="inferred from homology"/>
<keyword evidence="7 8" id="KW-0472">Membrane</keyword>
<protein>
    <submittedName>
        <fullName evidence="9">pH regulation protein F</fullName>
    </submittedName>
</protein>
<dbReference type="Pfam" id="PF04066">
    <property type="entry name" value="MrpF_PhaF"/>
    <property type="match status" value="1"/>
</dbReference>
<dbReference type="AlphaFoldDB" id="A0A098QVB9"/>
<keyword evidence="3" id="KW-0813">Transport</keyword>
<feature type="transmembrane region" description="Helical" evidence="8">
    <location>
        <begin position="6"/>
        <end position="26"/>
    </location>
</feature>
<keyword evidence="6 8" id="KW-1133">Transmembrane helix</keyword>
<evidence type="ECO:0000256" key="4">
    <source>
        <dbReference type="ARBA" id="ARBA00022475"/>
    </source>
</evidence>
<evidence type="ECO:0000256" key="3">
    <source>
        <dbReference type="ARBA" id="ARBA00022448"/>
    </source>
</evidence>
<gene>
    <name evidence="9" type="ORF">DC28_10475</name>
</gene>
<feature type="transmembrane region" description="Helical" evidence="8">
    <location>
        <begin position="59"/>
        <end position="79"/>
    </location>
</feature>
<dbReference type="GO" id="GO:0005886">
    <property type="term" value="C:plasma membrane"/>
    <property type="evidence" value="ECO:0007669"/>
    <property type="project" value="UniProtKB-SubCell"/>
</dbReference>
<comment type="caution">
    <text evidence="9">The sequence shown here is derived from an EMBL/GenBank/DDBJ whole genome shotgun (WGS) entry which is preliminary data.</text>
</comment>
<organism evidence="9 10">
    <name type="scientific">Spirochaeta lutea</name>
    <dbReference type="NCBI Taxonomy" id="1480694"/>
    <lineage>
        <taxon>Bacteria</taxon>
        <taxon>Pseudomonadati</taxon>
        <taxon>Spirochaetota</taxon>
        <taxon>Spirochaetia</taxon>
        <taxon>Spirochaetales</taxon>
        <taxon>Spirochaetaceae</taxon>
        <taxon>Spirochaeta</taxon>
    </lineage>
</organism>
<name>A0A098QVB9_9SPIO</name>
<comment type="similarity">
    <text evidence="2">Belongs to the CPA3 antiporters (TC 2.A.63) subunit F family.</text>
</comment>
<accession>A0A098QVB9</accession>
<evidence type="ECO:0000256" key="5">
    <source>
        <dbReference type="ARBA" id="ARBA00022692"/>
    </source>
</evidence>